<feature type="domain" description="GHMP kinase C-terminal" evidence="12">
    <location>
        <begin position="304"/>
        <end position="378"/>
    </location>
</feature>
<name>A0AA39F0E4_MICHY</name>
<dbReference type="GO" id="GO:0005524">
    <property type="term" value="F:ATP binding"/>
    <property type="evidence" value="ECO:0007669"/>
    <property type="project" value="UniProtKB-KW"/>
</dbReference>
<dbReference type="InterPro" id="IPR013750">
    <property type="entry name" value="GHMP_kinase_C_dom"/>
</dbReference>
<dbReference type="Pfam" id="PF00288">
    <property type="entry name" value="GHMP_kinases_N"/>
    <property type="match status" value="1"/>
</dbReference>
<comment type="pathway">
    <text evidence="9 10">Isoprenoid biosynthesis; isopentenyl diphosphate biosynthesis via mevalonate pathway; isopentenyl diphosphate from (R)-mevalonate: step 1/3.</text>
</comment>
<reference evidence="13" key="1">
    <citation type="journal article" date="2023" name="bioRxiv">
        <title>Scaffold-level genome assemblies of two parasitoid biocontrol wasps reveal the parthenogenesis mechanism and an associated novel virus.</title>
        <authorList>
            <person name="Inwood S."/>
            <person name="Skelly J."/>
            <person name="Guhlin J."/>
            <person name="Harrop T."/>
            <person name="Goldson S."/>
            <person name="Dearden P."/>
        </authorList>
    </citation>
    <scope>NUCLEOTIDE SEQUENCE</scope>
    <source>
        <strain evidence="13">Lincoln</strain>
        <tissue evidence="13">Whole body</tissue>
    </source>
</reference>
<dbReference type="InterPro" id="IPR020568">
    <property type="entry name" value="Ribosomal_Su5_D2-typ_SF"/>
</dbReference>
<comment type="caution">
    <text evidence="13">The sequence shown here is derived from an EMBL/GenBank/DDBJ whole genome shotgun (WGS) entry which is preliminary data.</text>
</comment>
<keyword evidence="5 10" id="KW-0418">Kinase</keyword>
<keyword evidence="10" id="KW-0752">Steroid biosynthesis</keyword>
<dbReference type="GO" id="GO:0006695">
    <property type="term" value="P:cholesterol biosynthetic process"/>
    <property type="evidence" value="ECO:0007669"/>
    <property type="project" value="TreeGrafter"/>
</dbReference>
<evidence type="ECO:0000256" key="3">
    <source>
        <dbReference type="ARBA" id="ARBA00022679"/>
    </source>
</evidence>
<dbReference type="NCBIfam" id="TIGR00549">
    <property type="entry name" value="mevalon_kin"/>
    <property type="match status" value="1"/>
</dbReference>
<dbReference type="Gene3D" id="3.30.70.890">
    <property type="entry name" value="GHMP kinase, C-terminal domain"/>
    <property type="match status" value="1"/>
</dbReference>
<organism evidence="13 14">
    <name type="scientific">Microctonus hyperodae</name>
    <name type="common">Parasitoid wasp</name>
    <dbReference type="NCBI Taxonomy" id="165561"/>
    <lineage>
        <taxon>Eukaryota</taxon>
        <taxon>Metazoa</taxon>
        <taxon>Ecdysozoa</taxon>
        <taxon>Arthropoda</taxon>
        <taxon>Hexapoda</taxon>
        <taxon>Insecta</taxon>
        <taxon>Pterygota</taxon>
        <taxon>Neoptera</taxon>
        <taxon>Endopterygota</taxon>
        <taxon>Hymenoptera</taxon>
        <taxon>Apocrita</taxon>
        <taxon>Ichneumonoidea</taxon>
        <taxon>Braconidae</taxon>
        <taxon>Euphorinae</taxon>
        <taxon>Microctonus</taxon>
    </lineage>
</organism>
<evidence type="ECO:0000256" key="4">
    <source>
        <dbReference type="ARBA" id="ARBA00022741"/>
    </source>
</evidence>
<dbReference type="PRINTS" id="PR00959">
    <property type="entry name" value="MEVGALKINASE"/>
</dbReference>
<keyword evidence="8 10" id="KW-0443">Lipid metabolism</keyword>
<sequence length="400" mass="44670">MENSKNFTETKMINFKVSAPGKVILYGEHAVVYSKTAVAASLDLRTTLEYKNSSDDLIDRQIIILLMPKIRVKCEIPIEKIQNHFFNNVNCPKFIDNNYEEFYHHIQLFIESIGYMNNQQKFGLEAFFYLFIAIGQMENLVIEPFELLIDSALAISSGLGSSASYSVCIATCFLHLSNLQKSQSTELNKNETLELISKYAMNCEKIMHGTPSGVDNSICTYGSIIEFKRGEKLEPILGVKTMRILLVDTRVQRSTKALVDKLADLKNKYPDIFIPVIDSIDNVSKKAIEVIKRIRNLSEDNSEIIHQAYQELMTLMEINQGLLATCQVSHPSLDRICAEAKNYGLAAKLTGAGGGGYAYILLLPDTQTEIIASISKKLIANGYLVTLTNLGGFGVQIHSL</sequence>
<evidence type="ECO:0000313" key="13">
    <source>
        <dbReference type="EMBL" id="KAK0159691.1"/>
    </source>
</evidence>
<dbReference type="InterPro" id="IPR014721">
    <property type="entry name" value="Ribsml_uS5_D2-typ_fold_subgr"/>
</dbReference>
<keyword evidence="10" id="KW-1207">Sterol metabolism</keyword>
<keyword evidence="14" id="KW-1185">Reference proteome</keyword>
<dbReference type="SUPFAM" id="SSF54211">
    <property type="entry name" value="Ribosomal protein S5 domain 2-like"/>
    <property type="match status" value="1"/>
</dbReference>
<evidence type="ECO:0000256" key="2">
    <source>
        <dbReference type="ARBA" id="ARBA00022516"/>
    </source>
</evidence>
<keyword evidence="6 10" id="KW-0067">ATP-binding</keyword>
<evidence type="ECO:0000313" key="14">
    <source>
        <dbReference type="Proteomes" id="UP001168972"/>
    </source>
</evidence>
<evidence type="ECO:0000256" key="1">
    <source>
        <dbReference type="ARBA" id="ARBA00022490"/>
    </source>
</evidence>
<comment type="similarity">
    <text evidence="10">Belongs to the GHMP kinase family. Mevalonate kinase subfamily.</text>
</comment>
<dbReference type="EMBL" id="JAQQBR010001836">
    <property type="protein sequence ID" value="KAK0159691.1"/>
    <property type="molecule type" value="Genomic_DNA"/>
</dbReference>
<dbReference type="Proteomes" id="UP001168972">
    <property type="component" value="Unassembled WGS sequence"/>
</dbReference>
<feature type="domain" description="GHMP kinase N-terminal" evidence="11">
    <location>
        <begin position="139"/>
        <end position="222"/>
    </location>
</feature>
<dbReference type="SUPFAM" id="SSF55060">
    <property type="entry name" value="GHMP Kinase, C-terminal domain"/>
    <property type="match status" value="1"/>
</dbReference>
<dbReference type="InterPro" id="IPR006204">
    <property type="entry name" value="GHMP_kinase_N_dom"/>
</dbReference>
<gene>
    <name evidence="13" type="ORF">PV327_010781</name>
</gene>
<evidence type="ECO:0000259" key="12">
    <source>
        <dbReference type="Pfam" id="PF08544"/>
    </source>
</evidence>
<evidence type="ECO:0000256" key="5">
    <source>
        <dbReference type="ARBA" id="ARBA00022777"/>
    </source>
</evidence>
<evidence type="ECO:0000259" key="11">
    <source>
        <dbReference type="Pfam" id="PF00288"/>
    </source>
</evidence>
<protein>
    <recommendedName>
        <fullName evidence="10">Mevalonate kinase</fullName>
        <shortName evidence="10">MK</shortName>
        <ecNumber evidence="10">2.7.1.36</ecNumber>
    </recommendedName>
</protein>
<dbReference type="EC" id="2.7.1.36" evidence="10"/>
<dbReference type="GO" id="GO:0004496">
    <property type="term" value="F:mevalonate kinase activity"/>
    <property type="evidence" value="ECO:0007669"/>
    <property type="project" value="UniProtKB-EC"/>
</dbReference>
<dbReference type="GO" id="GO:0005829">
    <property type="term" value="C:cytosol"/>
    <property type="evidence" value="ECO:0007669"/>
    <property type="project" value="TreeGrafter"/>
</dbReference>
<evidence type="ECO:0000256" key="6">
    <source>
        <dbReference type="ARBA" id="ARBA00022840"/>
    </source>
</evidence>
<dbReference type="GO" id="GO:0019287">
    <property type="term" value="P:isopentenyl diphosphate biosynthetic process, mevalonate pathway"/>
    <property type="evidence" value="ECO:0007669"/>
    <property type="project" value="TreeGrafter"/>
</dbReference>
<evidence type="ECO:0000256" key="10">
    <source>
        <dbReference type="RuleBase" id="RU363087"/>
    </source>
</evidence>
<keyword evidence="7" id="KW-0460">Magnesium</keyword>
<keyword evidence="2 10" id="KW-0444">Lipid biosynthesis</keyword>
<reference evidence="13" key="2">
    <citation type="submission" date="2023-03" db="EMBL/GenBank/DDBJ databases">
        <authorList>
            <person name="Inwood S.N."/>
            <person name="Skelly J.G."/>
            <person name="Guhlin J."/>
            <person name="Harrop T.W.R."/>
            <person name="Goldson S.G."/>
            <person name="Dearden P.K."/>
        </authorList>
    </citation>
    <scope>NUCLEOTIDE SEQUENCE</scope>
    <source>
        <strain evidence="13">Lincoln</strain>
        <tissue evidence="13">Whole body</tissue>
    </source>
</reference>
<keyword evidence="10" id="KW-0756">Sterol biosynthesis</keyword>
<comment type="catalytic activity">
    <reaction evidence="10">
        <text>(R)-mevalonate + ATP = (R)-5-phosphomevalonate + ADP + H(+)</text>
        <dbReference type="Rhea" id="RHEA:17065"/>
        <dbReference type="ChEBI" id="CHEBI:15378"/>
        <dbReference type="ChEBI" id="CHEBI:30616"/>
        <dbReference type="ChEBI" id="CHEBI:36464"/>
        <dbReference type="ChEBI" id="CHEBI:58146"/>
        <dbReference type="ChEBI" id="CHEBI:456216"/>
        <dbReference type="EC" id="2.7.1.36"/>
    </reaction>
</comment>
<keyword evidence="10" id="KW-0753">Steroid metabolism</keyword>
<dbReference type="PANTHER" id="PTHR43290">
    <property type="entry name" value="MEVALONATE KINASE"/>
    <property type="match status" value="1"/>
</dbReference>
<comment type="subcellular location">
    <subcellularLocation>
        <location evidence="10">Cytoplasm</location>
    </subcellularLocation>
</comment>
<dbReference type="InterPro" id="IPR006205">
    <property type="entry name" value="Mev_gal_kin"/>
</dbReference>
<evidence type="ECO:0000256" key="7">
    <source>
        <dbReference type="ARBA" id="ARBA00022842"/>
    </source>
</evidence>
<dbReference type="InterPro" id="IPR036554">
    <property type="entry name" value="GHMP_kinase_C_sf"/>
</dbReference>
<keyword evidence="3 10" id="KW-0808">Transferase</keyword>
<keyword evidence="4 10" id="KW-0547">Nucleotide-binding</keyword>
<keyword evidence="1 10" id="KW-0963">Cytoplasm</keyword>
<dbReference type="PANTHER" id="PTHR43290:SF2">
    <property type="entry name" value="MEVALONATE KINASE"/>
    <property type="match status" value="1"/>
</dbReference>
<dbReference type="AlphaFoldDB" id="A0AA39F0E4"/>
<dbReference type="Pfam" id="PF08544">
    <property type="entry name" value="GHMP_kinases_C"/>
    <property type="match status" value="1"/>
</dbReference>
<evidence type="ECO:0000256" key="9">
    <source>
        <dbReference type="ARBA" id="ARBA00029438"/>
    </source>
</evidence>
<dbReference type="Gene3D" id="3.30.230.10">
    <property type="match status" value="1"/>
</dbReference>
<evidence type="ECO:0000256" key="8">
    <source>
        <dbReference type="ARBA" id="ARBA00023098"/>
    </source>
</evidence>
<accession>A0AA39F0E4</accession>
<proteinExistence type="inferred from homology"/>